<dbReference type="PANTHER" id="PTHR31885:SF6">
    <property type="entry name" value="GH04784P"/>
    <property type="match status" value="1"/>
</dbReference>
<protein>
    <submittedName>
        <fullName evidence="7">Lysoplasmalogenase</fullName>
    </submittedName>
</protein>
<dbReference type="InterPro" id="IPR012506">
    <property type="entry name" value="TMEM86B-like"/>
</dbReference>
<evidence type="ECO:0000313" key="8">
    <source>
        <dbReference type="Proteomes" id="UP000722125"/>
    </source>
</evidence>
<keyword evidence="3 6" id="KW-0812">Transmembrane</keyword>
<dbReference type="Proteomes" id="UP000722125">
    <property type="component" value="Unassembled WGS sequence"/>
</dbReference>
<dbReference type="EMBL" id="JAHBOH010000001">
    <property type="protein sequence ID" value="MBT0994888.1"/>
    <property type="molecule type" value="Genomic_DNA"/>
</dbReference>
<sequence>MGWAIGWSTGWVLAVALHLGALVAGAEVLADVTQCLITPLLAGALVAATRWPRGHVVTWSLAGLGACFLGDAAPRLLAGDAAFLAMVGCFLVAQVAYVVAFAPRVRRSVVRTRPVWLVAYAAALVALVALCAPHAGPLLVPVAVYGGLLTAMAVLATGLGPLGAAGGAVFLVSDALIALGRFVPGWDLPGHDVAVMLTYAVGLGLLVLAVARDDRTQRTTSAARTRERAAASVRAERDERDNVVPLVAVRRRLEV</sequence>
<comment type="similarity">
    <text evidence="2">Belongs to the TMEM86 family.</text>
</comment>
<organism evidence="7 8">
    <name type="scientific">Cellulomonas fulva</name>
    <dbReference type="NCBI Taxonomy" id="2835530"/>
    <lineage>
        <taxon>Bacteria</taxon>
        <taxon>Bacillati</taxon>
        <taxon>Actinomycetota</taxon>
        <taxon>Actinomycetes</taxon>
        <taxon>Micrococcales</taxon>
        <taxon>Cellulomonadaceae</taxon>
        <taxon>Cellulomonas</taxon>
    </lineage>
</organism>
<keyword evidence="5 6" id="KW-0472">Membrane</keyword>
<name>A0ABS5U0E3_9CELL</name>
<evidence type="ECO:0000313" key="7">
    <source>
        <dbReference type="EMBL" id="MBT0994888.1"/>
    </source>
</evidence>
<comment type="caution">
    <text evidence="7">The sequence shown here is derived from an EMBL/GenBank/DDBJ whole genome shotgun (WGS) entry which is preliminary data.</text>
</comment>
<comment type="subcellular location">
    <subcellularLocation>
        <location evidence="1">Membrane</location>
        <topology evidence="1">Multi-pass membrane protein</topology>
    </subcellularLocation>
</comment>
<feature type="transmembrane region" description="Helical" evidence="6">
    <location>
        <begin position="81"/>
        <end position="102"/>
    </location>
</feature>
<evidence type="ECO:0000256" key="2">
    <source>
        <dbReference type="ARBA" id="ARBA00007375"/>
    </source>
</evidence>
<dbReference type="PANTHER" id="PTHR31885">
    <property type="entry name" value="GH04784P"/>
    <property type="match status" value="1"/>
</dbReference>
<gene>
    <name evidence="7" type="ORF">KIN34_11405</name>
</gene>
<keyword evidence="4 6" id="KW-1133">Transmembrane helix</keyword>
<evidence type="ECO:0000256" key="6">
    <source>
        <dbReference type="SAM" id="Phobius"/>
    </source>
</evidence>
<evidence type="ECO:0000256" key="4">
    <source>
        <dbReference type="ARBA" id="ARBA00022989"/>
    </source>
</evidence>
<evidence type="ECO:0000256" key="3">
    <source>
        <dbReference type="ARBA" id="ARBA00022692"/>
    </source>
</evidence>
<reference evidence="7 8" key="1">
    <citation type="submission" date="2021-05" db="EMBL/GenBank/DDBJ databases">
        <title>Description of Cellulomonas sp. DKR-3 sp. nov.</title>
        <authorList>
            <person name="Dahal R.H."/>
            <person name="Chaudhary D.K."/>
        </authorList>
    </citation>
    <scope>NUCLEOTIDE SEQUENCE [LARGE SCALE GENOMIC DNA]</scope>
    <source>
        <strain evidence="7 8">DKR-3</strain>
    </source>
</reference>
<proteinExistence type="inferred from homology"/>
<accession>A0ABS5U0E3</accession>
<evidence type="ECO:0000256" key="5">
    <source>
        <dbReference type="ARBA" id="ARBA00023136"/>
    </source>
</evidence>
<feature type="transmembrane region" description="Helical" evidence="6">
    <location>
        <begin position="193"/>
        <end position="211"/>
    </location>
</feature>
<evidence type="ECO:0000256" key="1">
    <source>
        <dbReference type="ARBA" id="ARBA00004141"/>
    </source>
</evidence>
<feature type="transmembrane region" description="Helical" evidence="6">
    <location>
        <begin position="162"/>
        <end position="181"/>
    </location>
</feature>
<feature type="transmembrane region" description="Helical" evidence="6">
    <location>
        <begin position="114"/>
        <end position="132"/>
    </location>
</feature>
<keyword evidence="8" id="KW-1185">Reference proteome</keyword>
<feature type="transmembrane region" description="Helical" evidence="6">
    <location>
        <begin position="138"/>
        <end position="155"/>
    </location>
</feature>
<dbReference type="Pfam" id="PF07947">
    <property type="entry name" value="YhhN"/>
    <property type="match status" value="1"/>
</dbReference>